<keyword evidence="2" id="KW-1185">Reference proteome</keyword>
<reference evidence="1 2" key="1">
    <citation type="submission" date="2018-03" db="EMBL/GenBank/DDBJ databases">
        <title>Comparative analysis of microorganisms from saline springs in Andes Mountain Range, Colombia.</title>
        <authorList>
            <person name="Rubin E."/>
        </authorList>
    </citation>
    <scope>NUCLEOTIDE SEQUENCE [LARGE SCALE GENOMIC DNA]</scope>
    <source>
        <strain evidence="1 2">CG 23</strain>
    </source>
</reference>
<dbReference type="EMBL" id="PVTX01000013">
    <property type="protein sequence ID" value="PRZ03574.1"/>
    <property type="molecule type" value="Genomic_DNA"/>
</dbReference>
<comment type="caution">
    <text evidence="1">The sequence shown here is derived from an EMBL/GenBank/DDBJ whole genome shotgun (WGS) entry which is preliminary data.</text>
</comment>
<proteinExistence type="predicted"/>
<organism evidence="1 2">
    <name type="scientific">Isoptericola halotolerans</name>
    <dbReference type="NCBI Taxonomy" id="300560"/>
    <lineage>
        <taxon>Bacteria</taxon>
        <taxon>Bacillati</taxon>
        <taxon>Actinomycetota</taxon>
        <taxon>Actinomycetes</taxon>
        <taxon>Micrococcales</taxon>
        <taxon>Promicromonosporaceae</taxon>
        <taxon>Isoptericola</taxon>
    </lineage>
</organism>
<evidence type="ECO:0008006" key="3">
    <source>
        <dbReference type="Google" id="ProtNLM"/>
    </source>
</evidence>
<dbReference type="Proteomes" id="UP000239895">
    <property type="component" value="Unassembled WGS sequence"/>
</dbReference>
<protein>
    <recommendedName>
        <fullName evidence="3">Adenylate cyclase</fullName>
    </recommendedName>
</protein>
<gene>
    <name evidence="1" type="ORF">BCL65_11375</name>
</gene>
<sequence>MATSPAVPTYDVEQLADLLVLLPDVDSVELKLTVPDDRLRSVVQTLGIDPLDAVVRQVAFVDTPDLRLSEGGVVVRARRTQRKPGDVTVKLRPMLPADAPPELRDHDGFKVELDASPQGYTCSCSLTASVPDGRVRKLLAGTRTLDELLDGTQRKLLIERMPDGVGMADLTVLGPVNLLKCRFTPAGHGRRLVAELWVLPDGSRILELSTKATPDAAFQVAAETKVLLASKGVDLGAPQETKTRSALAALVAERDATGERHRA</sequence>
<evidence type="ECO:0000313" key="2">
    <source>
        <dbReference type="Proteomes" id="UP000239895"/>
    </source>
</evidence>
<name>A0ABX5EA04_9MICO</name>
<dbReference type="InterPro" id="IPR033469">
    <property type="entry name" value="CYTH-like_dom_sf"/>
</dbReference>
<accession>A0ABX5EA04</accession>
<dbReference type="RefSeq" id="WP_106269597.1">
    <property type="nucleotide sequence ID" value="NZ_PVTX01000013.1"/>
</dbReference>
<dbReference type="SUPFAM" id="SSF55154">
    <property type="entry name" value="CYTH-like phosphatases"/>
    <property type="match status" value="1"/>
</dbReference>
<evidence type="ECO:0000313" key="1">
    <source>
        <dbReference type="EMBL" id="PRZ03574.1"/>
    </source>
</evidence>